<feature type="transmembrane region" description="Helical" evidence="1">
    <location>
        <begin position="82"/>
        <end position="101"/>
    </location>
</feature>
<feature type="transmembrane region" description="Helical" evidence="1">
    <location>
        <begin position="7"/>
        <end position="30"/>
    </location>
</feature>
<dbReference type="OrthoDB" id="2374256at2"/>
<feature type="transmembrane region" description="Helical" evidence="1">
    <location>
        <begin position="113"/>
        <end position="133"/>
    </location>
</feature>
<feature type="transmembrane region" description="Helical" evidence="1">
    <location>
        <begin position="42"/>
        <end position="70"/>
    </location>
</feature>
<evidence type="ECO:0000256" key="1">
    <source>
        <dbReference type="SAM" id="Phobius"/>
    </source>
</evidence>
<evidence type="ECO:0000313" key="2">
    <source>
        <dbReference type="EMBL" id="ALS24899.1"/>
    </source>
</evidence>
<dbReference type="EMBL" id="CP013652">
    <property type="protein sequence ID" value="ALS24899.1"/>
    <property type="molecule type" value="Genomic_DNA"/>
</dbReference>
<accession>A0A0U2VNR5</accession>
<keyword evidence="1" id="KW-0472">Membrane</keyword>
<keyword evidence="1" id="KW-0812">Transmembrane</keyword>
<gene>
    <name evidence="2" type="ORF">IJ22_46220</name>
</gene>
<proteinExistence type="predicted"/>
<reference evidence="2 3" key="2">
    <citation type="journal article" date="2016" name="Genome Announc.">
        <title>Complete Genome Sequences of Two Interactive Moderate Thermophiles, Paenibacillus napthalenovorans 32O-Y and Paenibacillus sp. 32O-W.</title>
        <authorList>
            <person name="Butler R.R.III."/>
            <person name="Wang J."/>
            <person name="Stark B.C."/>
            <person name="Pombert J.F."/>
        </authorList>
    </citation>
    <scope>NUCLEOTIDE SEQUENCE [LARGE SCALE GENOMIC DNA]</scope>
    <source>
        <strain evidence="2 3">32O-Y</strain>
    </source>
</reference>
<dbReference type="RefSeq" id="WP_062410389.1">
    <property type="nucleotide sequence ID" value="NZ_CP013652.1"/>
</dbReference>
<dbReference type="AlphaFoldDB" id="A0A0U2VNR5"/>
<feature type="transmembrane region" description="Helical" evidence="1">
    <location>
        <begin position="168"/>
        <end position="188"/>
    </location>
</feature>
<dbReference type="SMART" id="SM01251">
    <property type="entry name" value="KbaA"/>
    <property type="match status" value="1"/>
</dbReference>
<sequence>MTIRKWFYLFWTTLLVGAVTAIVTGLVLQFSDQQVALGGKEIGFSMLTMFLGGSTISVLSQMGFFAYLIIRYLFMGMFRRKWTWDMLQVIIIVIVLFDLVYLRYAQSDGQSAWVGYLVFPVILTIASVIVSWWKARLTNQSAWIPTLFFMIAVTAIEAIPSLRLDNPASTVFMLVPLFACNAWQILILSKVLQTNKEPL</sequence>
<keyword evidence="1" id="KW-1133">Transmembrane helix</keyword>
<protein>
    <submittedName>
        <fullName evidence="2">KinB signaling pathway activation protein</fullName>
    </submittedName>
</protein>
<dbReference type="Proteomes" id="UP000061660">
    <property type="component" value="Chromosome"/>
</dbReference>
<name>A0A0U2VNR5_9BACL</name>
<dbReference type="GO" id="GO:0045881">
    <property type="term" value="P:positive regulation of sporulation resulting in formation of a cellular spore"/>
    <property type="evidence" value="ECO:0007669"/>
    <property type="project" value="InterPro"/>
</dbReference>
<feature type="transmembrane region" description="Helical" evidence="1">
    <location>
        <begin position="142"/>
        <end position="162"/>
    </location>
</feature>
<dbReference type="InterPro" id="IPR024164">
    <property type="entry name" value="KinB-signalling_activ"/>
</dbReference>
<evidence type="ECO:0000313" key="3">
    <source>
        <dbReference type="Proteomes" id="UP000061660"/>
    </source>
</evidence>
<dbReference type="STRING" id="162209.IJ22_46220"/>
<dbReference type="KEGG" id="pnp:IJ22_46220"/>
<organism evidence="2 3">
    <name type="scientific">Paenibacillus naphthalenovorans</name>
    <dbReference type="NCBI Taxonomy" id="162209"/>
    <lineage>
        <taxon>Bacteria</taxon>
        <taxon>Bacillati</taxon>
        <taxon>Bacillota</taxon>
        <taxon>Bacilli</taxon>
        <taxon>Bacillales</taxon>
        <taxon>Paenibacillaceae</taxon>
        <taxon>Paenibacillus</taxon>
    </lineage>
</organism>
<keyword evidence="3" id="KW-1185">Reference proteome</keyword>
<dbReference type="PIRSF" id="PIRSF029886">
    <property type="entry name" value="KBAA"/>
    <property type="match status" value="1"/>
</dbReference>
<reference evidence="3" key="1">
    <citation type="submission" date="2015-12" db="EMBL/GenBank/DDBJ databases">
        <title>Complete genome sequences of two moderately thermophilic Paenibacillus species.</title>
        <authorList>
            <person name="Butler R.III."/>
            <person name="Wang J."/>
            <person name="Stark B.C."/>
            <person name="Pombert J.-F."/>
        </authorList>
    </citation>
    <scope>NUCLEOTIDE SEQUENCE [LARGE SCALE GENOMIC DNA]</scope>
    <source>
        <strain evidence="3">32O-Y</strain>
    </source>
</reference>
<dbReference type="Pfam" id="PF14089">
    <property type="entry name" value="KbaA"/>
    <property type="match status" value="1"/>
</dbReference>
<dbReference type="PATRIC" id="fig|162209.4.peg.4872"/>